<protein>
    <submittedName>
        <fullName evidence="1">Uncharacterized protein</fullName>
    </submittedName>
</protein>
<keyword evidence="2" id="KW-1185">Reference proteome</keyword>
<dbReference type="SMART" id="SM00175">
    <property type="entry name" value="RAB"/>
    <property type="match status" value="1"/>
</dbReference>
<comment type="caution">
    <text evidence="1">The sequence shown here is derived from an EMBL/GenBank/DDBJ whole genome shotgun (WGS) entry which is preliminary data.</text>
</comment>
<dbReference type="Pfam" id="PF00071">
    <property type="entry name" value="Ras"/>
    <property type="match status" value="1"/>
</dbReference>
<reference evidence="1" key="1">
    <citation type="submission" date="2021-01" db="EMBL/GenBank/DDBJ databases">
        <authorList>
            <consortium name="Genoscope - CEA"/>
            <person name="William W."/>
        </authorList>
    </citation>
    <scope>NUCLEOTIDE SEQUENCE</scope>
</reference>
<dbReference type="Proteomes" id="UP000688137">
    <property type="component" value="Unassembled WGS sequence"/>
</dbReference>
<dbReference type="InterPro" id="IPR001806">
    <property type="entry name" value="Small_GTPase"/>
</dbReference>
<name>A0A8S1JZ64_PARPR</name>
<dbReference type="GO" id="GO:0003924">
    <property type="term" value="F:GTPase activity"/>
    <property type="evidence" value="ECO:0007669"/>
    <property type="project" value="InterPro"/>
</dbReference>
<dbReference type="EMBL" id="CAJJDM010000008">
    <property type="protein sequence ID" value="CAD8046639.1"/>
    <property type="molecule type" value="Genomic_DNA"/>
</dbReference>
<organism evidence="1 2">
    <name type="scientific">Paramecium primaurelia</name>
    <dbReference type="NCBI Taxonomy" id="5886"/>
    <lineage>
        <taxon>Eukaryota</taxon>
        <taxon>Sar</taxon>
        <taxon>Alveolata</taxon>
        <taxon>Ciliophora</taxon>
        <taxon>Intramacronucleata</taxon>
        <taxon>Oligohymenophorea</taxon>
        <taxon>Peniculida</taxon>
        <taxon>Parameciidae</taxon>
        <taxon>Paramecium</taxon>
    </lineage>
</organism>
<evidence type="ECO:0000313" key="2">
    <source>
        <dbReference type="Proteomes" id="UP000688137"/>
    </source>
</evidence>
<dbReference type="GO" id="GO:0005525">
    <property type="term" value="F:GTP binding"/>
    <property type="evidence" value="ECO:0007669"/>
    <property type="project" value="InterPro"/>
</dbReference>
<proteinExistence type="predicted"/>
<evidence type="ECO:0000313" key="1">
    <source>
        <dbReference type="EMBL" id="CAD8046639.1"/>
    </source>
</evidence>
<dbReference type="AlphaFoldDB" id="A0A8S1JZ64"/>
<sequence>METLLKKTMKLHWVLIQPPKYSNYRGQQQRQGFWTLLDKKILDPLQDIIIESIRITLVFYMKNSYSFENIKSWQLEINQYAKEKIILILIANKSDLMQKSKQIESQYIETSALNGKKIEESLQLLSQSILKLIQENQIDLTNKNCGVLLRNKAETLIQIIIQDICKY</sequence>
<accession>A0A8S1JZ64</accession>
<gene>
    <name evidence="1" type="ORF">PPRIM_AZ9-3.1.T0110018</name>
</gene>